<dbReference type="Proteomes" id="UP000183809">
    <property type="component" value="Unassembled WGS sequence"/>
</dbReference>
<dbReference type="GO" id="GO:0005634">
    <property type="term" value="C:nucleus"/>
    <property type="evidence" value="ECO:0007669"/>
    <property type="project" value="TreeGrafter"/>
</dbReference>
<evidence type="ECO:0000256" key="2">
    <source>
        <dbReference type="ARBA" id="ARBA00022857"/>
    </source>
</evidence>
<gene>
    <name evidence="5" type="ORF">BKCO1_16000155</name>
</gene>
<organism evidence="5 6">
    <name type="scientific">Diplodia corticola</name>
    <dbReference type="NCBI Taxonomy" id="236234"/>
    <lineage>
        <taxon>Eukaryota</taxon>
        <taxon>Fungi</taxon>
        <taxon>Dikarya</taxon>
        <taxon>Ascomycota</taxon>
        <taxon>Pezizomycotina</taxon>
        <taxon>Dothideomycetes</taxon>
        <taxon>Dothideomycetes incertae sedis</taxon>
        <taxon>Botryosphaeriales</taxon>
        <taxon>Botryosphaeriaceae</taxon>
        <taxon>Diplodia</taxon>
    </lineage>
</organism>
<evidence type="ECO:0000259" key="4">
    <source>
        <dbReference type="Pfam" id="PF05368"/>
    </source>
</evidence>
<dbReference type="SUPFAM" id="SSF51735">
    <property type="entry name" value="NAD(P)-binding Rossmann-fold domains"/>
    <property type="match status" value="1"/>
</dbReference>
<dbReference type="InterPro" id="IPR036291">
    <property type="entry name" value="NAD(P)-bd_dom_sf"/>
</dbReference>
<comment type="caution">
    <text evidence="5">The sequence shown here is derived from an EMBL/GenBank/DDBJ whole genome shotgun (WGS) entry which is preliminary data.</text>
</comment>
<proteinExistence type="inferred from homology"/>
<dbReference type="PANTHER" id="PTHR42748">
    <property type="entry name" value="NITROGEN METABOLITE REPRESSION PROTEIN NMRA FAMILY MEMBER"/>
    <property type="match status" value="1"/>
</dbReference>
<dbReference type="STRING" id="236234.A0A1J9RSN3"/>
<keyword evidence="2" id="KW-0521">NADP</keyword>
<protein>
    <submittedName>
        <fullName evidence="5">Nad dependent epimerase dehydratase</fullName>
    </submittedName>
</protein>
<dbReference type="PANTHER" id="PTHR42748:SF30">
    <property type="entry name" value="NMRA-LIKE DOMAIN-CONTAINING PROTEIN"/>
    <property type="match status" value="1"/>
</dbReference>
<evidence type="ECO:0000313" key="6">
    <source>
        <dbReference type="Proteomes" id="UP000183809"/>
    </source>
</evidence>
<sequence length="320" mass="34390">MAHTILVTGAAGRQGGATVRALLDIASDRNIAVTIHALVRDPTSDASKALASLGASVELFVGNFDDIASLHAAAKACTAVFINVMPDKGAPDTELRHARAILAACKAAGTVTRAVYSSASIIGCERAHAELDAWPGMAWYMRSKKAIEDEVLAAGFLADASTLLRPAMFFTNFVSPVAAAMYPNLATTGELHTALDPDLKLSCLDPDMIGRFAARALVERDGDFWRGRIVPLAREHLTMPQIADKLTAAVGDRKEVKVVPFSEEELAAKRTVFVNSELFRNEFRGAVDLDEVRSYGVHLGSWDEFARREKKAIEVALGLA</sequence>
<keyword evidence="3" id="KW-0560">Oxidoreductase</keyword>
<dbReference type="Gene3D" id="3.40.50.720">
    <property type="entry name" value="NAD(P)-binding Rossmann-like Domain"/>
    <property type="match status" value="1"/>
</dbReference>
<dbReference type="GO" id="GO:0016491">
    <property type="term" value="F:oxidoreductase activity"/>
    <property type="evidence" value="ECO:0007669"/>
    <property type="project" value="UniProtKB-KW"/>
</dbReference>
<dbReference type="InterPro" id="IPR008030">
    <property type="entry name" value="NmrA-like"/>
</dbReference>
<reference evidence="5 6" key="1">
    <citation type="submission" date="2016-10" db="EMBL/GenBank/DDBJ databases">
        <title>Proteomics and genomics reveal pathogen-plant mechanisms compatible with a hemibiotrophic lifestyle of Diplodia corticola.</title>
        <authorList>
            <person name="Fernandes I."/>
            <person name="De Jonge R."/>
            <person name="Van De Peer Y."/>
            <person name="Devreese B."/>
            <person name="Alves A."/>
            <person name="Esteves A.C."/>
        </authorList>
    </citation>
    <scope>NUCLEOTIDE SEQUENCE [LARGE SCALE GENOMIC DNA]</scope>
    <source>
        <strain evidence="5 6">CBS 112549</strain>
    </source>
</reference>
<dbReference type="RefSeq" id="XP_020131823.1">
    <property type="nucleotide sequence ID" value="XM_020271427.1"/>
</dbReference>
<dbReference type="OrthoDB" id="419598at2759"/>
<evidence type="ECO:0000313" key="5">
    <source>
        <dbReference type="EMBL" id="OJD35563.1"/>
    </source>
</evidence>
<dbReference type="GeneID" id="31011686"/>
<evidence type="ECO:0000256" key="1">
    <source>
        <dbReference type="ARBA" id="ARBA00006328"/>
    </source>
</evidence>
<dbReference type="InterPro" id="IPR051164">
    <property type="entry name" value="NmrA-like_oxidored"/>
</dbReference>
<accession>A0A1J9RSN3</accession>
<keyword evidence="6" id="KW-1185">Reference proteome</keyword>
<comment type="similarity">
    <text evidence="1">Belongs to the NmrA-type oxidoreductase family.</text>
</comment>
<dbReference type="EMBL" id="MNUE01000016">
    <property type="protein sequence ID" value="OJD35563.1"/>
    <property type="molecule type" value="Genomic_DNA"/>
</dbReference>
<feature type="domain" description="NmrA-like" evidence="4">
    <location>
        <begin position="2"/>
        <end position="262"/>
    </location>
</feature>
<dbReference type="AlphaFoldDB" id="A0A1J9RSN3"/>
<evidence type="ECO:0000256" key="3">
    <source>
        <dbReference type="ARBA" id="ARBA00023002"/>
    </source>
</evidence>
<dbReference type="Pfam" id="PF05368">
    <property type="entry name" value="NmrA"/>
    <property type="match status" value="1"/>
</dbReference>
<name>A0A1J9RSN3_9PEZI</name>